<evidence type="ECO:0000313" key="1">
    <source>
        <dbReference type="EMBL" id="KAK2101075.1"/>
    </source>
</evidence>
<dbReference type="Proteomes" id="UP001266305">
    <property type="component" value="Unassembled WGS sequence"/>
</dbReference>
<proteinExistence type="predicted"/>
<organism evidence="1 2">
    <name type="scientific">Saguinus oedipus</name>
    <name type="common">Cotton-top tamarin</name>
    <name type="synonym">Oedipomidas oedipus</name>
    <dbReference type="NCBI Taxonomy" id="9490"/>
    <lineage>
        <taxon>Eukaryota</taxon>
        <taxon>Metazoa</taxon>
        <taxon>Chordata</taxon>
        <taxon>Craniata</taxon>
        <taxon>Vertebrata</taxon>
        <taxon>Euteleostomi</taxon>
        <taxon>Mammalia</taxon>
        <taxon>Eutheria</taxon>
        <taxon>Euarchontoglires</taxon>
        <taxon>Primates</taxon>
        <taxon>Haplorrhini</taxon>
        <taxon>Platyrrhini</taxon>
        <taxon>Cebidae</taxon>
        <taxon>Callitrichinae</taxon>
        <taxon>Saguinus</taxon>
    </lineage>
</organism>
<evidence type="ECO:0000313" key="2">
    <source>
        <dbReference type="Proteomes" id="UP001266305"/>
    </source>
</evidence>
<comment type="caution">
    <text evidence="1">The sequence shown here is derived from an EMBL/GenBank/DDBJ whole genome shotgun (WGS) entry which is preliminary data.</text>
</comment>
<feature type="non-terminal residue" evidence="1">
    <location>
        <position position="1"/>
    </location>
</feature>
<reference evidence="1 2" key="1">
    <citation type="submission" date="2023-05" db="EMBL/GenBank/DDBJ databases">
        <title>B98-5 Cell Line De Novo Hybrid Assembly: An Optical Mapping Approach.</title>
        <authorList>
            <person name="Kananen K."/>
            <person name="Auerbach J.A."/>
            <person name="Kautto E."/>
            <person name="Blachly J.S."/>
        </authorList>
    </citation>
    <scope>NUCLEOTIDE SEQUENCE [LARGE SCALE GENOMIC DNA]</scope>
    <source>
        <strain evidence="1">B95-8</strain>
        <tissue evidence="1">Cell line</tissue>
    </source>
</reference>
<feature type="non-terminal residue" evidence="1">
    <location>
        <position position="61"/>
    </location>
</feature>
<gene>
    <name evidence="1" type="ORF">P7K49_022423</name>
</gene>
<accession>A0ABQ9UVH9</accession>
<name>A0ABQ9UVH9_SAGOE</name>
<keyword evidence="2" id="KW-1185">Reference proteome</keyword>
<dbReference type="EMBL" id="JASSZA010000010">
    <property type="protein sequence ID" value="KAK2101075.1"/>
    <property type="molecule type" value="Genomic_DNA"/>
</dbReference>
<sequence>TAENYQKTKGNNVRASLPESLPQFQQWLNHFIMALPVGHLLLYATEVIELQKHCSSPCPFK</sequence>
<protein>
    <submittedName>
        <fullName evidence="1">Uncharacterized protein</fullName>
    </submittedName>
</protein>